<evidence type="ECO:0000313" key="2">
    <source>
        <dbReference type="EMBL" id="OTA40512.1"/>
    </source>
</evidence>
<reference evidence="3" key="1">
    <citation type="submission" date="2016-04" db="EMBL/GenBank/DDBJ databases">
        <authorList>
            <person name="Antunes L.P."/>
            <person name="Martins L.F."/>
            <person name="Pereira R.V."/>
            <person name="Thomas A.M."/>
            <person name="Barbosa D."/>
            <person name="Nascimento L."/>
            <person name="Silva G.M."/>
            <person name="Condomitti G.W."/>
            <person name="Digiampietri L.A."/>
            <person name="Lombardi K.C."/>
            <person name="Ramos P.L."/>
            <person name="Quaggio R.B."/>
            <person name="Oliveira J.C."/>
            <person name="Pascon R.C."/>
            <person name="Cruz J.B."/>
            <person name="Silva A.M."/>
            <person name="Setubal J.C."/>
        </authorList>
    </citation>
    <scope>NUCLEOTIDE SEQUENCE [LARGE SCALE GENOMIC DNA]</scope>
</reference>
<proteinExistence type="predicted"/>
<evidence type="ECO:0000313" key="3">
    <source>
        <dbReference type="Proteomes" id="UP000194267"/>
    </source>
</evidence>
<feature type="region of interest" description="Disordered" evidence="1">
    <location>
        <begin position="69"/>
        <end position="89"/>
    </location>
</feature>
<evidence type="ECO:0000256" key="1">
    <source>
        <dbReference type="SAM" id="MobiDB-lite"/>
    </source>
</evidence>
<organism evidence="2 3">
    <name type="scientific">Symbiobacterium thermophilum</name>
    <dbReference type="NCBI Taxonomy" id="2734"/>
    <lineage>
        <taxon>Bacteria</taxon>
        <taxon>Bacillati</taxon>
        <taxon>Bacillota</taxon>
        <taxon>Clostridia</taxon>
        <taxon>Eubacteriales</taxon>
        <taxon>Symbiobacteriaceae</taxon>
        <taxon>Symbiobacterium</taxon>
    </lineage>
</organism>
<sequence>MRTSQIACLAPGTFLAAMELSGGSSAAVTLVPRMSKTMLTAISSRTITKAIIACTRCSARFELQLTTTASRNESKPTRTARRHPGIGGGSFAMFARRS</sequence>
<dbReference type="AlphaFoldDB" id="A0A1Y2T209"/>
<dbReference type="Proteomes" id="UP000194267">
    <property type="component" value="Unassembled WGS sequence"/>
</dbReference>
<protein>
    <submittedName>
        <fullName evidence="2">Uncharacterized protein</fullName>
    </submittedName>
</protein>
<gene>
    <name evidence="2" type="ORF">A6D92_16355</name>
</gene>
<name>A0A1Y2T209_SYMTR</name>
<comment type="caution">
    <text evidence="2">The sequence shown here is derived from an EMBL/GenBank/DDBJ whole genome shotgun (WGS) entry which is preliminary data.</text>
</comment>
<dbReference type="EMBL" id="LWLV01001601">
    <property type="protein sequence ID" value="OTA40512.1"/>
    <property type="molecule type" value="Genomic_DNA"/>
</dbReference>
<accession>A0A1Y2T209</accession>